<evidence type="ECO:0000313" key="1">
    <source>
        <dbReference type="EMBL" id="KAF4648602.1"/>
    </source>
</evidence>
<sequence length="156" mass="17325">MSGNNTNNDFNDDVRRHAEDLRPQAPHGHYDIDAYRRQIWSPGAELATVTTGCTAVQNVIDYNVNLSMFGPSNVTPPADTTRVSTPRISTTGVLTLDYIPKIDVTILNDFEFAVCSLKLVTTLLVDTKTWNTINPCLRLFVKTGRSYFDDIPDGST</sequence>
<reference evidence="1 2" key="1">
    <citation type="submission" date="2020-04" db="EMBL/GenBank/DDBJ databases">
        <title>Perkinsus chesapeaki whole genome sequence.</title>
        <authorList>
            <person name="Bogema D.R."/>
        </authorList>
    </citation>
    <scope>NUCLEOTIDE SEQUENCE [LARGE SCALE GENOMIC DNA]</scope>
    <source>
        <strain evidence="1">ATCC PRA-425</strain>
    </source>
</reference>
<dbReference type="AlphaFoldDB" id="A0A7J6KP38"/>
<gene>
    <name evidence="1" type="ORF">FOL47_003035</name>
</gene>
<proteinExistence type="predicted"/>
<name>A0A7J6KP38_PERCH</name>
<dbReference type="Proteomes" id="UP000591131">
    <property type="component" value="Unassembled WGS sequence"/>
</dbReference>
<organism evidence="1 2">
    <name type="scientific">Perkinsus chesapeaki</name>
    <name type="common">Clam parasite</name>
    <name type="synonym">Perkinsus andrewsi</name>
    <dbReference type="NCBI Taxonomy" id="330153"/>
    <lineage>
        <taxon>Eukaryota</taxon>
        <taxon>Sar</taxon>
        <taxon>Alveolata</taxon>
        <taxon>Perkinsozoa</taxon>
        <taxon>Perkinsea</taxon>
        <taxon>Perkinsida</taxon>
        <taxon>Perkinsidae</taxon>
        <taxon>Perkinsus</taxon>
    </lineage>
</organism>
<accession>A0A7J6KP38</accession>
<dbReference type="EMBL" id="JAAPAO010001900">
    <property type="protein sequence ID" value="KAF4648602.1"/>
    <property type="molecule type" value="Genomic_DNA"/>
</dbReference>
<comment type="caution">
    <text evidence="1">The sequence shown here is derived from an EMBL/GenBank/DDBJ whole genome shotgun (WGS) entry which is preliminary data.</text>
</comment>
<keyword evidence="2" id="KW-1185">Reference proteome</keyword>
<protein>
    <submittedName>
        <fullName evidence="1">Uncharacterized protein</fullName>
    </submittedName>
</protein>
<evidence type="ECO:0000313" key="2">
    <source>
        <dbReference type="Proteomes" id="UP000591131"/>
    </source>
</evidence>